<evidence type="ECO:0000313" key="3">
    <source>
        <dbReference type="Proteomes" id="UP000007963"/>
    </source>
</evidence>
<dbReference type="Proteomes" id="UP000007963">
    <property type="component" value="Unassembled WGS sequence"/>
</dbReference>
<feature type="compositionally biased region" description="Polar residues" evidence="1">
    <location>
        <begin position="297"/>
        <end position="317"/>
    </location>
</feature>
<feature type="compositionally biased region" description="Polar residues" evidence="1">
    <location>
        <begin position="123"/>
        <end position="133"/>
    </location>
</feature>
<feature type="region of interest" description="Disordered" evidence="1">
    <location>
        <begin position="287"/>
        <end position="317"/>
    </location>
</feature>
<evidence type="ECO:0000256" key="1">
    <source>
        <dbReference type="SAM" id="MobiDB-lite"/>
    </source>
</evidence>
<dbReference type="AlphaFoldDB" id="Q0CP90"/>
<feature type="region of interest" description="Disordered" evidence="1">
    <location>
        <begin position="1"/>
        <end position="137"/>
    </location>
</feature>
<dbReference type="EMBL" id="CH476599">
    <property type="protein sequence ID" value="EAU34941.1"/>
    <property type="molecule type" value="Genomic_DNA"/>
</dbReference>
<proteinExistence type="predicted"/>
<feature type="compositionally biased region" description="Polar residues" evidence="1">
    <location>
        <begin position="99"/>
        <end position="114"/>
    </location>
</feature>
<reference evidence="3" key="1">
    <citation type="submission" date="2005-09" db="EMBL/GenBank/DDBJ databases">
        <title>Annotation of the Aspergillus terreus NIH2624 genome.</title>
        <authorList>
            <person name="Birren B.W."/>
            <person name="Lander E.S."/>
            <person name="Galagan J.E."/>
            <person name="Nusbaum C."/>
            <person name="Devon K."/>
            <person name="Henn M."/>
            <person name="Ma L.-J."/>
            <person name="Jaffe D.B."/>
            <person name="Butler J."/>
            <person name="Alvarez P."/>
            <person name="Gnerre S."/>
            <person name="Grabherr M."/>
            <person name="Kleber M."/>
            <person name="Mauceli E.W."/>
            <person name="Brockman W."/>
            <person name="Rounsley S."/>
            <person name="Young S.K."/>
            <person name="LaButti K."/>
            <person name="Pushparaj V."/>
            <person name="DeCaprio D."/>
            <person name="Crawford M."/>
            <person name="Koehrsen M."/>
            <person name="Engels R."/>
            <person name="Montgomery P."/>
            <person name="Pearson M."/>
            <person name="Howarth C."/>
            <person name="Larson L."/>
            <person name="Luoma S."/>
            <person name="White J."/>
            <person name="Alvarado L."/>
            <person name="Kodira C.D."/>
            <person name="Zeng Q."/>
            <person name="Oleary S."/>
            <person name="Yandava C."/>
            <person name="Denning D.W."/>
            <person name="Nierman W.C."/>
            <person name="Milne T."/>
            <person name="Madden K."/>
        </authorList>
    </citation>
    <scope>NUCLEOTIDE SEQUENCE [LARGE SCALE GENOMIC DNA]</scope>
    <source>
        <strain evidence="3">NIH 2624 / FGSC A1156</strain>
    </source>
</reference>
<dbReference type="VEuPathDB" id="FungiDB:ATEG_04494"/>
<name>Q0CP90_ASPTN</name>
<dbReference type="GeneID" id="4320459"/>
<dbReference type="OrthoDB" id="4506111at2759"/>
<gene>
    <name evidence="2" type="ORF">ATEG_04494</name>
</gene>
<organism evidence="2 3">
    <name type="scientific">Aspergillus terreus (strain NIH 2624 / FGSC A1156)</name>
    <dbReference type="NCBI Taxonomy" id="341663"/>
    <lineage>
        <taxon>Eukaryota</taxon>
        <taxon>Fungi</taxon>
        <taxon>Dikarya</taxon>
        <taxon>Ascomycota</taxon>
        <taxon>Pezizomycotina</taxon>
        <taxon>Eurotiomycetes</taxon>
        <taxon>Eurotiomycetidae</taxon>
        <taxon>Eurotiales</taxon>
        <taxon>Aspergillaceae</taxon>
        <taxon>Aspergillus</taxon>
        <taxon>Aspergillus subgen. Circumdati</taxon>
    </lineage>
</organism>
<accession>Q0CP90</accession>
<sequence length="373" mass="41216">MAYSISDISFLKELQPSAMTRSRRPRNQKPDLSSAKKVSVDGPEVEHLETAPDTQDLSQNESDTIGTTRWNNLNRPKTRRPNSYTPGLHQLSRSRRYSHPSTASSDSYLRSPTQLPAKPKPAMSTSQLRSQSFVDAPGRVVKRPPILGAGHMGSTKTRYPDHIGFSYLSKPPRWVIMPVTKRKPGDPDQPLQWVFDSGEAIGSSEMRQSEVYRIGYKYLQDAYADPVFRDTVRSEIRTGPFALKVADVEDPLPLLPPPPPGQKYAPPAGTHSTVEYFRGYERPVLATRPGQYAPDTGSPSPASEDYSTTISDGLSTNTFDRAKSLDTRYSGSSDLEDQRSQTGTHFRCDEGTDDGPILHVGNLEAAFSAMALA</sequence>
<dbReference type="HOGENOM" id="CLU_741815_0_0_1"/>
<evidence type="ECO:0000313" key="2">
    <source>
        <dbReference type="EMBL" id="EAU34941.1"/>
    </source>
</evidence>
<feature type="compositionally biased region" description="Polar residues" evidence="1">
    <location>
        <begin position="52"/>
        <end position="85"/>
    </location>
</feature>
<dbReference type="RefSeq" id="XP_001213672.1">
    <property type="nucleotide sequence ID" value="XM_001213672.1"/>
</dbReference>
<protein>
    <submittedName>
        <fullName evidence="2">Uncharacterized protein</fullName>
    </submittedName>
</protein>